<protein>
    <recommendedName>
        <fullName evidence="7">Dihydrodipicolinate reductase</fullName>
    </recommendedName>
</protein>
<keyword evidence="6" id="KW-1185">Reference proteome</keyword>
<feature type="domain" description="Dihydrodipicolinate reductase N-terminal" evidence="3">
    <location>
        <begin position="20"/>
        <end position="84"/>
    </location>
</feature>
<name>A0ABS6VWG8_9GAMM</name>
<evidence type="ECO:0000256" key="1">
    <source>
        <dbReference type="ARBA" id="ARBA00022857"/>
    </source>
</evidence>
<evidence type="ECO:0000313" key="5">
    <source>
        <dbReference type="EMBL" id="MBW2942687.1"/>
    </source>
</evidence>
<gene>
    <name evidence="5" type="ORF">KXJ70_17950</name>
</gene>
<dbReference type="EMBL" id="JAHWDQ010000007">
    <property type="protein sequence ID" value="MBW2942687.1"/>
    <property type="molecule type" value="Genomic_DNA"/>
</dbReference>
<dbReference type="InterPro" id="IPR045760">
    <property type="entry name" value="DAP_DH_C"/>
</dbReference>
<evidence type="ECO:0000256" key="2">
    <source>
        <dbReference type="ARBA" id="ARBA00023002"/>
    </source>
</evidence>
<evidence type="ECO:0000259" key="3">
    <source>
        <dbReference type="Pfam" id="PF01113"/>
    </source>
</evidence>
<dbReference type="Proteomes" id="UP001166291">
    <property type="component" value="Unassembled WGS sequence"/>
</dbReference>
<keyword evidence="1" id="KW-0521">NADP</keyword>
<proteinExistence type="predicted"/>
<reference evidence="5" key="1">
    <citation type="submission" date="2021-07" db="EMBL/GenBank/DDBJ databases">
        <title>Zhongshania sp. CAU 1632 isolated from seawater.</title>
        <authorList>
            <person name="Kim W."/>
        </authorList>
    </citation>
    <scope>NUCLEOTIDE SEQUENCE</scope>
    <source>
        <strain evidence="5">CAU 1632</strain>
    </source>
</reference>
<organism evidence="5 6">
    <name type="scientific">Zhongshania aquimaris</name>
    <dbReference type="NCBI Taxonomy" id="2857107"/>
    <lineage>
        <taxon>Bacteria</taxon>
        <taxon>Pseudomonadati</taxon>
        <taxon>Pseudomonadota</taxon>
        <taxon>Gammaproteobacteria</taxon>
        <taxon>Cellvibrionales</taxon>
        <taxon>Spongiibacteraceae</taxon>
        <taxon>Zhongshania</taxon>
    </lineage>
</organism>
<sequence>MTLQYAPNEQIQVLRVAQWATGKVGARSLRAIIQHSQLELVGLYVHSANKAGKDAGELCGLAPVGIKATQSIDDIIAAKPDCLMYMQEGVVLDDVCKILESGINIVTTRGEFFNPDFMDKTILERTAAACLKGGSTIHATGSSPGFITEAIPLALCSVSRRLDCLTIDEYAYIPESCSPEMVFDVMGYGRQDSGEFDANLLNHMSQCFEQSLSLTAKALGLALDRVEAFGETANAKERIKIADNAYIEAGTIAAQRITVAGIRNDKTILKFRANWYCATELDRPWELGETGWRVNVEGDTPLDVTLRMPRNNEPVAEQMGGYTAHRAVNAIASVCRAEPGIATIVDLPQIIATLS</sequence>
<dbReference type="CDD" id="cd24146">
    <property type="entry name" value="nat-AmDH_N_like"/>
    <property type="match status" value="1"/>
</dbReference>
<dbReference type="Pfam" id="PF01113">
    <property type="entry name" value="DapB_N"/>
    <property type="match status" value="1"/>
</dbReference>
<evidence type="ECO:0008006" key="7">
    <source>
        <dbReference type="Google" id="ProtNLM"/>
    </source>
</evidence>
<evidence type="ECO:0000259" key="4">
    <source>
        <dbReference type="Pfam" id="PF19328"/>
    </source>
</evidence>
<accession>A0ABS6VWG8</accession>
<comment type="caution">
    <text evidence="5">The sequence shown here is derived from an EMBL/GenBank/DDBJ whole genome shotgun (WGS) entry which is preliminary data.</text>
</comment>
<dbReference type="RefSeq" id="WP_219044933.1">
    <property type="nucleotide sequence ID" value="NZ_JAHWDQ010000007.1"/>
</dbReference>
<evidence type="ECO:0000313" key="6">
    <source>
        <dbReference type="Proteomes" id="UP001166291"/>
    </source>
</evidence>
<keyword evidence="2" id="KW-0560">Oxidoreductase</keyword>
<feature type="domain" description="2,4-diaminopentanoate dehydrogenase C-terminal" evidence="4">
    <location>
        <begin position="207"/>
        <end position="352"/>
    </location>
</feature>
<dbReference type="InterPro" id="IPR000846">
    <property type="entry name" value="DapB_N"/>
</dbReference>
<dbReference type="Pfam" id="PF19328">
    <property type="entry name" value="DAP_DH_C"/>
    <property type="match status" value="1"/>
</dbReference>